<dbReference type="EMBL" id="WHWC01000006">
    <property type="protein sequence ID" value="KAG8380301.1"/>
    <property type="molecule type" value="Genomic_DNA"/>
</dbReference>
<accession>A0AAV6XBT3</accession>
<dbReference type="Proteomes" id="UP000826271">
    <property type="component" value="Unassembled WGS sequence"/>
</dbReference>
<proteinExistence type="predicted"/>
<gene>
    <name evidence="2" type="ORF">BUALT_Bualt06G0001400</name>
</gene>
<reference evidence="2" key="1">
    <citation type="submission" date="2019-10" db="EMBL/GenBank/DDBJ databases">
        <authorList>
            <person name="Zhang R."/>
            <person name="Pan Y."/>
            <person name="Wang J."/>
            <person name="Ma R."/>
            <person name="Yu S."/>
        </authorList>
    </citation>
    <scope>NUCLEOTIDE SEQUENCE</scope>
    <source>
        <strain evidence="2">LA-IB0</strain>
        <tissue evidence="2">Leaf</tissue>
    </source>
</reference>
<dbReference type="AlphaFoldDB" id="A0AAV6XBT3"/>
<sequence>MNPDDDDDDDDELFDSDYDMGDESCDDDILFQRNVDPGIELGDPENINQNKNESSSESNFSGEVDVVGSDSDFNEDRVSADDEEGPNYQAFNPKHIFAPESCIGLLFSTKKRV</sequence>
<feature type="compositionally biased region" description="Acidic residues" evidence="1">
    <location>
        <begin position="1"/>
        <end position="29"/>
    </location>
</feature>
<organism evidence="2 3">
    <name type="scientific">Buddleja alternifolia</name>
    <dbReference type="NCBI Taxonomy" id="168488"/>
    <lineage>
        <taxon>Eukaryota</taxon>
        <taxon>Viridiplantae</taxon>
        <taxon>Streptophyta</taxon>
        <taxon>Embryophyta</taxon>
        <taxon>Tracheophyta</taxon>
        <taxon>Spermatophyta</taxon>
        <taxon>Magnoliopsida</taxon>
        <taxon>eudicotyledons</taxon>
        <taxon>Gunneridae</taxon>
        <taxon>Pentapetalae</taxon>
        <taxon>asterids</taxon>
        <taxon>lamiids</taxon>
        <taxon>Lamiales</taxon>
        <taxon>Scrophulariaceae</taxon>
        <taxon>Buddlejeae</taxon>
        <taxon>Buddleja</taxon>
    </lineage>
</organism>
<feature type="region of interest" description="Disordered" evidence="1">
    <location>
        <begin position="1"/>
        <end position="92"/>
    </location>
</feature>
<evidence type="ECO:0000313" key="3">
    <source>
        <dbReference type="Proteomes" id="UP000826271"/>
    </source>
</evidence>
<evidence type="ECO:0000256" key="1">
    <source>
        <dbReference type="SAM" id="MobiDB-lite"/>
    </source>
</evidence>
<feature type="compositionally biased region" description="Low complexity" evidence="1">
    <location>
        <begin position="45"/>
        <end position="63"/>
    </location>
</feature>
<comment type="caution">
    <text evidence="2">The sequence shown here is derived from an EMBL/GenBank/DDBJ whole genome shotgun (WGS) entry which is preliminary data.</text>
</comment>
<protein>
    <submittedName>
        <fullName evidence="2">Uncharacterized protein</fullName>
    </submittedName>
</protein>
<evidence type="ECO:0000313" key="2">
    <source>
        <dbReference type="EMBL" id="KAG8380301.1"/>
    </source>
</evidence>
<keyword evidence="3" id="KW-1185">Reference proteome</keyword>
<name>A0AAV6XBT3_9LAMI</name>